<protein>
    <submittedName>
        <fullName evidence="2">Uncharacterized protein</fullName>
    </submittedName>
</protein>
<comment type="caution">
    <text evidence="2">The sequence shown here is derived from an EMBL/GenBank/DDBJ whole genome shotgun (WGS) entry which is preliminary data.</text>
</comment>
<feature type="compositionally biased region" description="Basic and acidic residues" evidence="1">
    <location>
        <begin position="44"/>
        <end position="57"/>
    </location>
</feature>
<feature type="region of interest" description="Disordered" evidence="1">
    <location>
        <begin position="38"/>
        <end position="57"/>
    </location>
</feature>
<name>A0A834N743_VESPE</name>
<sequence length="123" mass="14158">MTLSKIKWLLVWVVFLIMFCTLLWASIHLGQITILESDNNTNTNDREHTEISHKDEKESELEEYVTIKTITTDSVIEYTDSSGFWRILPGNHTIPPYLLTQNNADHFTKDPDTVTNVSSETTN</sequence>
<organism evidence="2 3">
    <name type="scientific">Vespula pensylvanica</name>
    <name type="common">Western yellow jacket</name>
    <name type="synonym">Wasp</name>
    <dbReference type="NCBI Taxonomy" id="30213"/>
    <lineage>
        <taxon>Eukaryota</taxon>
        <taxon>Metazoa</taxon>
        <taxon>Ecdysozoa</taxon>
        <taxon>Arthropoda</taxon>
        <taxon>Hexapoda</taxon>
        <taxon>Insecta</taxon>
        <taxon>Pterygota</taxon>
        <taxon>Neoptera</taxon>
        <taxon>Endopterygota</taxon>
        <taxon>Hymenoptera</taxon>
        <taxon>Apocrita</taxon>
        <taxon>Aculeata</taxon>
        <taxon>Vespoidea</taxon>
        <taxon>Vespidae</taxon>
        <taxon>Vespinae</taxon>
        <taxon>Vespula</taxon>
    </lineage>
</organism>
<evidence type="ECO:0000313" key="2">
    <source>
        <dbReference type="EMBL" id="KAF7396813.1"/>
    </source>
</evidence>
<dbReference type="OrthoDB" id="10445057at2759"/>
<gene>
    <name evidence="2" type="ORF">H0235_016350</name>
</gene>
<accession>A0A834N743</accession>
<proteinExistence type="predicted"/>
<dbReference type="EMBL" id="JACSDY010000020">
    <property type="protein sequence ID" value="KAF7396813.1"/>
    <property type="molecule type" value="Genomic_DNA"/>
</dbReference>
<dbReference type="Proteomes" id="UP000600918">
    <property type="component" value="Unassembled WGS sequence"/>
</dbReference>
<evidence type="ECO:0000256" key="1">
    <source>
        <dbReference type="SAM" id="MobiDB-lite"/>
    </source>
</evidence>
<reference evidence="2" key="1">
    <citation type="journal article" date="2020" name="G3 (Bethesda)">
        <title>High-Quality Assemblies for Three Invasive Social Wasps from the &lt;i&gt;Vespula&lt;/i&gt; Genus.</title>
        <authorList>
            <person name="Harrop T.W.R."/>
            <person name="Guhlin J."/>
            <person name="McLaughlin G.M."/>
            <person name="Permina E."/>
            <person name="Stockwell P."/>
            <person name="Gilligan J."/>
            <person name="Le Lec M.F."/>
            <person name="Gruber M.A.M."/>
            <person name="Quinn O."/>
            <person name="Lovegrove M."/>
            <person name="Duncan E.J."/>
            <person name="Remnant E.J."/>
            <person name="Van Eeckhoven J."/>
            <person name="Graham B."/>
            <person name="Knapp R.A."/>
            <person name="Langford K.W."/>
            <person name="Kronenberg Z."/>
            <person name="Press M.O."/>
            <person name="Eacker S.M."/>
            <person name="Wilson-Rankin E.E."/>
            <person name="Purcell J."/>
            <person name="Lester P.J."/>
            <person name="Dearden P.K."/>
        </authorList>
    </citation>
    <scope>NUCLEOTIDE SEQUENCE</scope>
    <source>
        <strain evidence="2">Volc-1</strain>
    </source>
</reference>
<keyword evidence="3" id="KW-1185">Reference proteome</keyword>
<evidence type="ECO:0000313" key="3">
    <source>
        <dbReference type="Proteomes" id="UP000600918"/>
    </source>
</evidence>
<dbReference type="AlphaFoldDB" id="A0A834N743"/>